<dbReference type="eggNOG" id="COG2957">
    <property type="taxonomic scope" value="Bacteria"/>
</dbReference>
<dbReference type="EC" id="3.5.3.12" evidence="2"/>
<dbReference type="GO" id="GO:0009446">
    <property type="term" value="P:putrescine biosynthetic process"/>
    <property type="evidence" value="ECO:0007669"/>
    <property type="project" value="InterPro"/>
</dbReference>
<dbReference type="STRING" id="530564.Psta_2477"/>
<evidence type="ECO:0000256" key="1">
    <source>
        <dbReference type="ARBA" id="ARBA00022801"/>
    </source>
</evidence>
<dbReference type="InterPro" id="IPR007466">
    <property type="entry name" value="Peptidyl-Arg-deiminase_porph"/>
</dbReference>
<dbReference type="EMBL" id="CP001848">
    <property type="protein sequence ID" value="ADB17146.1"/>
    <property type="molecule type" value="Genomic_DNA"/>
</dbReference>
<dbReference type="GO" id="GO:0004668">
    <property type="term" value="F:protein-arginine deiminase activity"/>
    <property type="evidence" value="ECO:0007669"/>
    <property type="project" value="InterPro"/>
</dbReference>
<name>D2R4T0_PIRSD</name>
<dbReference type="OrthoDB" id="9808013at2"/>
<keyword evidence="3" id="KW-1185">Reference proteome</keyword>
<keyword evidence="1 2" id="KW-0378">Hydrolase</keyword>
<protein>
    <submittedName>
        <fullName evidence="2">Agmatine deiminase</fullName>
        <ecNumber evidence="2">3.5.3.12</ecNumber>
    </submittedName>
</protein>
<dbReference type="HOGENOM" id="CLU_037682_1_0_0"/>
<dbReference type="GO" id="GO:0047632">
    <property type="term" value="F:agmatine deiminase activity"/>
    <property type="evidence" value="ECO:0007669"/>
    <property type="project" value="UniProtKB-EC"/>
</dbReference>
<proteinExistence type="predicted"/>
<reference evidence="2 3" key="1">
    <citation type="journal article" date="2009" name="Stand. Genomic Sci.">
        <title>Complete genome sequence of Pirellula staleyi type strain (ATCC 27377).</title>
        <authorList>
            <person name="Clum A."/>
            <person name="Tindall B.J."/>
            <person name="Sikorski J."/>
            <person name="Ivanova N."/>
            <person name="Mavrommatis K."/>
            <person name="Lucas S."/>
            <person name="Glavina del Rio T."/>
            <person name="Nolan M."/>
            <person name="Chen F."/>
            <person name="Tice H."/>
            <person name="Pitluck S."/>
            <person name="Cheng J.F."/>
            <person name="Chertkov O."/>
            <person name="Brettin T."/>
            <person name="Han C."/>
            <person name="Detter J.C."/>
            <person name="Kuske C."/>
            <person name="Bruce D."/>
            <person name="Goodwin L."/>
            <person name="Ovchinikova G."/>
            <person name="Pati A."/>
            <person name="Mikhailova N."/>
            <person name="Chen A."/>
            <person name="Palaniappan K."/>
            <person name="Land M."/>
            <person name="Hauser L."/>
            <person name="Chang Y.J."/>
            <person name="Jeffries C.D."/>
            <person name="Chain P."/>
            <person name="Rohde M."/>
            <person name="Goker M."/>
            <person name="Bristow J."/>
            <person name="Eisen J.A."/>
            <person name="Markowitz V."/>
            <person name="Hugenholtz P."/>
            <person name="Kyrpides N.C."/>
            <person name="Klenk H.P."/>
            <person name="Lapidus A."/>
        </authorList>
    </citation>
    <scope>NUCLEOTIDE SEQUENCE [LARGE SCALE GENOMIC DNA]</scope>
    <source>
        <strain evidence="3">ATCC 27377 / DSM 6068 / ICPB 4128</strain>
    </source>
</reference>
<evidence type="ECO:0000313" key="3">
    <source>
        <dbReference type="Proteomes" id="UP000001887"/>
    </source>
</evidence>
<accession>D2R4T0</accession>
<dbReference type="SUPFAM" id="SSF55909">
    <property type="entry name" value="Pentein"/>
    <property type="match status" value="1"/>
</dbReference>
<dbReference type="AlphaFoldDB" id="D2R4T0"/>
<dbReference type="KEGG" id="psl:Psta_2477"/>
<dbReference type="Gene3D" id="3.75.10.10">
    <property type="entry name" value="L-arginine/glycine Amidinotransferase, Chain A"/>
    <property type="match status" value="1"/>
</dbReference>
<dbReference type="PANTHER" id="PTHR31377:SF0">
    <property type="entry name" value="AGMATINE DEIMINASE-RELATED"/>
    <property type="match status" value="1"/>
</dbReference>
<dbReference type="Pfam" id="PF04371">
    <property type="entry name" value="PAD_porph"/>
    <property type="match status" value="1"/>
</dbReference>
<organism evidence="2 3">
    <name type="scientific">Pirellula staleyi (strain ATCC 27377 / DSM 6068 / ICPB 4128)</name>
    <name type="common">Pirella staleyi</name>
    <dbReference type="NCBI Taxonomy" id="530564"/>
    <lineage>
        <taxon>Bacteria</taxon>
        <taxon>Pseudomonadati</taxon>
        <taxon>Planctomycetota</taxon>
        <taxon>Planctomycetia</taxon>
        <taxon>Pirellulales</taxon>
        <taxon>Pirellulaceae</taxon>
        <taxon>Pirellula</taxon>
    </lineage>
</organism>
<sequence length="352" mass="39189">MTSANELPAQLGYRWPAEWEPQASVWVSWPRNVESWPGKFEPVPGEFAQLVRAMAQFQRVNINAGRPEVMAQAESLVGNVPNVFLHDIPTNDAWCRDHGPTFLTSDRDLPPALVDWQYNAWGGKYPPFDFDNEVPGKIAKIQGRHVFTPGIILEGGAIDGNGRGTLLTTRSCLLNENRNPHLDQAATEQYLRDYLGVQKILWMTGGEIEGDDTDGHIDQLARFVDARTVVVSVCEDESDENYGPTQQNLAELQAMTDQDDRPLEIVRLPLPRPLFVDDQRLPAGYCNFVFVNGGVVVPQFGDPADARAIAILQELLPHHRVIGSPSLDLVWGLGSFHCLSQQEPLTKLPLPK</sequence>
<evidence type="ECO:0000313" key="2">
    <source>
        <dbReference type="EMBL" id="ADB17146.1"/>
    </source>
</evidence>
<dbReference type="PANTHER" id="PTHR31377">
    <property type="entry name" value="AGMATINE DEIMINASE-RELATED"/>
    <property type="match status" value="1"/>
</dbReference>
<dbReference type="Proteomes" id="UP000001887">
    <property type="component" value="Chromosome"/>
</dbReference>
<gene>
    <name evidence="2" type="ordered locus">Psta_2477</name>
</gene>